<protein>
    <submittedName>
        <fullName evidence="2">Uncharacterized protein</fullName>
    </submittedName>
</protein>
<organism evidence="2 3">
    <name type="scientific">Glycomyces harbinensis</name>
    <dbReference type="NCBI Taxonomy" id="58114"/>
    <lineage>
        <taxon>Bacteria</taxon>
        <taxon>Bacillati</taxon>
        <taxon>Actinomycetota</taxon>
        <taxon>Actinomycetes</taxon>
        <taxon>Glycomycetales</taxon>
        <taxon>Glycomycetaceae</taxon>
        <taxon>Glycomyces</taxon>
    </lineage>
</organism>
<accession>A0A1G7DJC0</accession>
<dbReference type="AlphaFoldDB" id="A0A1G7DJC0"/>
<dbReference type="SMART" id="SM00028">
    <property type="entry name" value="TPR"/>
    <property type="match status" value="3"/>
</dbReference>
<keyword evidence="1" id="KW-0802">TPR repeat</keyword>
<evidence type="ECO:0000256" key="1">
    <source>
        <dbReference type="PROSITE-ProRule" id="PRU00339"/>
    </source>
</evidence>
<name>A0A1G7DJC0_9ACTN</name>
<dbReference type="Proteomes" id="UP000198949">
    <property type="component" value="Unassembled WGS sequence"/>
</dbReference>
<dbReference type="RefSeq" id="WP_091040536.1">
    <property type="nucleotide sequence ID" value="NZ_FNAD01000025.1"/>
</dbReference>
<dbReference type="Pfam" id="PF13181">
    <property type="entry name" value="TPR_8"/>
    <property type="match status" value="1"/>
</dbReference>
<dbReference type="OrthoDB" id="56388at2"/>
<evidence type="ECO:0000313" key="3">
    <source>
        <dbReference type="Proteomes" id="UP000198949"/>
    </source>
</evidence>
<evidence type="ECO:0000313" key="2">
    <source>
        <dbReference type="EMBL" id="SDE50845.1"/>
    </source>
</evidence>
<dbReference type="EMBL" id="FNAD01000025">
    <property type="protein sequence ID" value="SDE50845.1"/>
    <property type="molecule type" value="Genomic_DNA"/>
</dbReference>
<dbReference type="Gene3D" id="1.25.40.10">
    <property type="entry name" value="Tetratricopeptide repeat domain"/>
    <property type="match status" value="1"/>
</dbReference>
<sequence>MATPDPDEIWRLLNEARFEEASEAKVAALERAVEAADAVGDPELTNYALSGLVDAYEFSRDSTRILVPFARLLRGFDNQPEHFDAYLTRSLYWTFKWIVDKMIEQPDVPLESIEHWLEEMRRRYREAGYSMHAPAAYEMQLAYHIGDYDRVARAIEALGEAEEDEMSDCTACQYTSLATIVFYAEEDSADAAMEMLEPVLAGEHTCAHEPHYGLALSLLPLVELGRIDEARANHLRGYQMCKGKEDMVPMIALHVEFCALTGNEHRAVEILAEHAGFFDLDLGVRDRQRLLEVAVLTCRRLKALGFADASVPGPGGGEWTASSLHEWAEAQRAAVCARFDARNGNDHHSTMSGCVVDSTPYEQKVHLGLKEVRPAPAVDVLTADLVEGPVEGPDLDAAIDAAYAAYDDCSPDTWKAWLKVGAIAAALGIELIPEHRAEIAHAESAQADDPDAVLEGLRRAVDLFGEAGQPGRALVAEAFLLIHRAEAAPDETRAGAARVAAAARALRAEQRIDDRSFHTAQVLAMRAEYLAAQGDPGSMPPDLDERARVLDGELAAFPDRRYALIRRCDLLDLRARLERDADAKTALLTAELEVARAAEAGWAVARACAELADQVSLAGDIERAFATTLSGLEALGDEPSHTIAAKLHLQAAEFSMRSGDHEATHAHALAASVHCDAAGMTVPAAVARHLMGAALIEQERRAEAVPLLEAALTDLPDQDLWRVCNVRYNLAESYDKLGDTRQGVEHGLAALALLEAAGEDRHLAGLYSEALFLTGELLEKLGEHDHALEVYTRAVEVADATGDLTAWTRVSRARAWLLRTIMGDTAFGEGLQTMAQIAARLHAARTDPDLAAPAQEAARFELGETYRQHAQLTFQFLESQAGAPGLHRDEAEPVLDLQRRALAVFRDGPLLLERASLTAHQMMWLLSELGDAQGAIEVGEEALVWTAAPVFAEAREGFEQHLADLRQQSQS</sequence>
<dbReference type="InterPro" id="IPR011990">
    <property type="entry name" value="TPR-like_helical_dom_sf"/>
</dbReference>
<proteinExistence type="predicted"/>
<dbReference type="SUPFAM" id="SSF48452">
    <property type="entry name" value="TPR-like"/>
    <property type="match status" value="1"/>
</dbReference>
<dbReference type="PROSITE" id="PS50005">
    <property type="entry name" value="TPR"/>
    <property type="match status" value="1"/>
</dbReference>
<feature type="repeat" description="TPR" evidence="1">
    <location>
        <begin position="768"/>
        <end position="801"/>
    </location>
</feature>
<keyword evidence="3" id="KW-1185">Reference proteome</keyword>
<dbReference type="STRING" id="58114.SAMN05216270_12526"/>
<dbReference type="InterPro" id="IPR019734">
    <property type="entry name" value="TPR_rpt"/>
</dbReference>
<gene>
    <name evidence="2" type="ORF">SAMN05216270_12526</name>
</gene>
<reference evidence="3" key="1">
    <citation type="submission" date="2016-10" db="EMBL/GenBank/DDBJ databases">
        <authorList>
            <person name="Varghese N."/>
            <person name="Submissions S."/>
        </authorList>
    </citation>
    <scope>NUCLEOTIDE SEQUENCE [LARGE SCALE GENOMIC DNA]</scope>
    <source>
        <strain evidence="3">CGMCC 4.3516</strain>
    </source>
</reference>